<accession>A0A2G4YM59</accession>
<dbReference type="OrthoDB" id="9799983at2"/>
<dbReference type="Proteomes" id="UP000229730">
    <property type="component" value="Unassembled WGS sequence"/>
</dbReference>
<sequence>MEIIIITRLGCVVSSPSYDVLIIGGGPAGSTAASLLKKYNPGLRVLVLERETFPREHVGESQLPPISKILDEMGCWDKVEAANFPIKVGATYRWGTSDDLWDFEFLPLDTFKDEARPAKYEGQRVQTAFQVDRAIYDTILLDHAAELGAEVRQNTKVAKIHKDGDRVTGVELSDGSRIEAKYYLDASGNSGILRRAMGIATEAPTKLRNVAMWDYWDNAEWSVSIGTGGTRVLVLSIDVGWIWFIPLGPTRTSIGFICPADHYKKMEMTTEELYLSALEKQPLVKELTAKATRDGKVQATKDWSFLADRLVGENWFLIGESCGFADPILAAGMTLAHGGAREAAYTILELERGELDGEALKSHYCETQRTRITQHIRFADFWYSANKQFTDLQEYTTEIAKDAGLRLDPQQAFQWLGTGGFTGDVAGQAGLGGLDLGGVKQITGMFTDGTVGWSLSKYNKFKLNLKRAREDVVFSYKDGRIETQKCWKRGQKTLLDSGLYALLIQVLQQHQDIATIAQALMQYLTKTKAAATPELGLQLALQSLEVMLLEGWVTGKLDKKKPRLNLNSPLEGQMIHKNKDLADKL</sequence>
<dbReference type="Gene3D" id="3.50.50.60">
    <property type="entry name" value="FAD/NAD(P)-binding domain"/>
    <property type="match status" value="1"/>
</dbReference>
<evidence type="ECO:0000259" key="1">
    <source>
        <dbReference type="Pfam" id="PF01494"/>
    </source>
</evidence>
<name>A0A2G4YM59_9PROT</name>
<dbReference type="GO" id="GO:0071949">
    <property type="term" value="F:FAD binding"/>
    <property type="evidence" value="ECO:0007669"/>
    <property type="project" value="InterPro"/>
</dbReference>
<proteinExistence type="predicted"/>
<dbReference type="InParanoid" id="A0A2G4YM59"/>
<dbReference type="SUPFAM" id="SSF51905">
    <property type="entry name" value="FAD/NAD(P)-binding domain"/>
    <property type="match status" value="1"/>
</dbReference>
<dbReference type="InterPro" id="IPR002938">
    <property type="entry name" value="FAD-bd"/>
</dbReference>
<reference evidence="2 3" key="1">
    <citation type="submission" date="2017-10" db="EMBL/GenBank/DDBJ databases">
        <title>Frigbacter circumglobatus gen. nov. sp. nov., isolated from sediment cultured in situ.</title>
        <authorList>
            <person name="Zhao Z."/>
        </authorList>
    </citation>
    <scope>NUCLEOTIDE SEQUENCE [LARGE SCALE GENOMIC DNA]</scope>
    <source>
        <strain evidence="2 3">ZYL</strain>
    </source>
</reference>
<dbReference type="InterPro" id="IPR050816">
    <property type="entry name" value="Flavin-dep_Halogenase_NPB"/>
</dbReference>
<keyword evidence="3" id="KW-1185">Reference proteome</keyword>
<dbReference type="EMBL" id="PDEM01000033">
    <property type="protein sequence ID" value="PHZ83414.1"/>
    <property type="molecule type" value="Genomic_DNA"/>
</dbReference>
<evidence type="ECO:0000313" key="2">
    <source>
        <dbReference type="EMBL" id="PHZ83414.1"/>
    </source>
</evidence>
<protein>
    <recommendedName>
        <fullName evidence="1">FAD-binding domain-containing protein</fullName>
    </recommendedName>
</protein>
<evidence type="ECO:0000313" key="3">
    <source>
        <dbReference type="Proteomes" id="UP000229730"/>
    </source>
</evidence>
<dbReference type="InterPro" id="IPR036188">
    <property type="entry name" value="FAD/NAD-bd_sf"/>
</dbReference>
<comment type="caution">
    <text evidence="2">The sequence shown here is derived from an EMBL/GenBank/DDBJ whole genome shotgun (WGS) entry which is preliminary data.</text>
</comment>
<dbReference type="PANTHER" id="PTHR43747:SF1">
    <property type="entry name" value="SLR1998 PROTEIN"/>
    <property type="match status" value="1"/>
</dbReference>
<dbReference type="PANTHER" id="PTHR43747">
    <property type="entry name" value="FAD-BINDING PROTEIN"/>
    <property type="match status" value="1"/>
</dbReference>
<organism evidence="2 3">
    <name type="scientific">Paremcibacter congregatus</name>
    <dbReference type="NCBI Taxonomy" id="2043170"/>
    <lineage>
        <taxon>Bacteria</taxon>
        <taxon>Pseudomonadati</taxon>
        <taxon>Pseudomonadota</taxon>
        <taxon>Alphaproteobacteria</taxon>
        <taxon>Emcibacterales</taxon>
        <taxon>Emcibacteraceae</taxon>
        <taxon>Paremcibacter</taxon>
    </lineage>
</organism>
<feature type="domain" description="FAD-binding" evidence="1">
    <location>
        <begin position="18"/>
        <end position="376"/>
    </location>
</feature>
<dbReference type="AlphaFoldDB" id="A0A2G4YM59"/>
<dbReference type="PRINTS" id="PR00420">
    <property type="entry name" value="RNGMNOXGNASE"/>
</dbReference>
<dbReference type="Pfam" id="PF01494">
    <property type="entry name" value="FAD_binding_3"/>
    <property type="match status" value="1"/>
</dbReference>
<gene>
    <name evidence="2" type="ORF">CRD36_17800</name>
</gene>